<dbReference type="Proteomes" id="UP000826271">
    <property type="component" value="Unassembled WGS sequence"/>
</dbReference>
<evidence type="ECO:0000313" key="2">
    <source>
        <dbReference type="EMBL" id="KAG8382360.1"/>
    </source>
</evidence>
<organism evidence="2 3">
    <name type="scientific">Buddleja alternifolia</name>
    <dbReference type="NCBI Taxonomy" id="168488"/>
    <lineage>
        <taxon>Eukaryota</taxon>
        <taxon>Viridiplantae</taxon>
        <taxon>Streptophyta</taxon>
        <taxon>Embryophyta</taxon>
        <taxon>Tracheophyta</taxon>
        <taxon>Spermatophyta</taxon>
        <taxon>Magnoliopsida</taxon>
        <taxon>eudicotyledons</taxon>
        <taxon>Gunneridae</taxon>
        <taxon>Pentapetalae</taxon>
        <taxon>asterids</taxon>
        <taxon>lamiids</taxon>
        <taxon>Lamiales</taxon>
        <taxon>Scrophulariaceae</taxon>
        <taxon>Buddlejeae</taxon>
        <taxon>Buddleja</taxon>
    </lineage>
</organism>
<proteinExistence type="predicted"/>
<dbReference type="PANTHER" id="PTHR33248">
    <property type="entry name" value="ZINC ION-BINDING PROTEIN"/>
    <property type="match status" value="1"/>
</dbReference>
<evidence type="ECO:0008006" key="4">
    <source>
        <dbReference type="Google" id="ProtNLM"/>
    </source>
</evidence>
<dbReference type="EMBL" id="WHWC01000005">
    <property type="protein sequence ID" value="KAG8382360.1"/>
    <property type="molecule type" value="Genomic_DNA"/>
</dbReference>
<evidence type="ECO:0000313" key="3">
    <source>
        <dbReference type="Proteomes" id="UP000826271"/>
    </source>
</evidence>
<feature type="coiled-coil region" evidence="1">
    <location>
        <begin position="65"/>
        <end position="92"/>
    </location>
</feature>
<evidence type="ECO:0000256" key="1">
    <source>
        <dbReference type="SAM" id="Coils"/>
    </source>
</evidence>
<protein>
    <recommendedName>
        <fullName evidence="4">Zinc finger GRF-type domain-containing protein</fullName>
    </recommendedName>
</protein>
<dbReference type="AlphaFoldDB" id="A0AAV6XT28"/>
<keyword evidence="3" id="KW-1185">Reference proteome</keyword>
<gene>
    <name evidence="2" type="ORF">BUALT_Bualt05G0069200</name>
</gene>
<reference evidence="2" key="1">
    <citation type="submission" date="2019-10" db="EMBL/GenBank/DDBJ databases">
        <authorList>
            <person name="Zhang R."/>
            <person name="Pan Y."/>
            <person name="Wang J."/>
            <person name="Ma R."/>
            <person name="Yu S."/>
        </authorList>
    </citation>
    <scope>NUCLEOTIDE SEQUENCE</scope>
    <source>
        <strain evidence="2">LA-IB0</strain>
        <tissue evidence="2">Leaf</tissue>
    </source>
</reference>
<name>A0AAV6XT28_9LAMI</name>
<keyword evidence="1" id="KW-0175">Coiled coil</keyword>
<sequence length="106" mass="12401">MGFSKKFFLPTGHLVCDCKRLAVVRVEWSDLDPSRRFHGCAKDEGGCDFKLWEDPPMCYRSRVVIPELRDRCEKLEAEIPELMLMVEFLSEKVKKIKQLRLYCCVG</sequence>
<accession>A0AAV6XT28</accession>
<comment type="caution">
    <text evidence="2">The sequence shown here is derived from an EMBL/GenBank/DDBJ whole genome shotgun (WGS) entry which is preliminary data.</text>
</comment>